<evidence type="ECO:0000313" key="1">
    <source>
        <dbReference type="EMBL" id="EDX74890.1"/>
    </source>
</evidence>
<gene>
    <name evidence="1" type="ORF">MC7420_764</name>
</gene>
<proteinExistence type="predicted"/>
<dbReference type="AlphaFoldDB" id="B4VST1"/>
<dbReference type="EMBL" id="DS989851">
    <property type="protein sequence ID" value="EDX74890.1"/>
    <property type="molecule type" value="Genomic_DNA"/>
</dbReference>
<keyword evidence="2" id="KW-1185">Reference proteome</keyword>
<protein>
    <submittedName>
        <fullName evidence="1">Uncharacterized protein</fullName>
    </submittedName>
</protein>
<organism evidence="1 2">
    <name type="scientific">Coleofasciculus chthonoplastes PCC 7420</name>
    <dbReference type="NCBI Taxonomy" id="118168"/>
    <lineage>
        <taxon>Bacteria</taxon>
        <taxon>Bacillati</taxon>
        <taxon>Cyanobacteriota</taxon>
        <taxon>Cyanophyceae</taxon>
        <taxon>Coleofasciculales</taxon>
        <taxon>Coleofasciculaceae</taxon>
        <taxon>Coleofasciculus</taxon>
    </lineage>
</organism>
<dbReference type="Proteomes" id="UP000003835">
    <property type="component" value="Unassembled WGS sequence"/>
</dbReference>
<reference evidence="1 2" key="1">
    <citation type="submission" date="2008-07" db="EMBL/GenBank/DDBJ databases">
        <authorList>
            <person name="Tandeau de Marsac N."/>
            <person name="Ferriera S."/>
            <person name="Johnson J."/>
            <person name="Kravitz S."/>
            <person name="Beeson K."/>
            <person name="Sutton G."/>
            <person name="Rogers Y.-H."/>
            <person name="Friedman R."/>
            <person name="Frazier M."/>
            <person name="Venter J.C."/>
        </authorList>
    </citation>
    <scope>NUCLEOTIDE SEQUENCE [LARGE SCALE GENOMIC DNA]</scope>
    <source>
        <strain evidence="1 2">PCC 7420</strain>
    </source>
</reference>
<dbReference type="STRING" id="118168.MC7420_764"/>
<name>B4VST1_9CYAN</name>
<sequence>MQPIIVEILYNPYQGLKRISALQVIDVVKEQVEILYNPYQGLKRLICAPGGDKCRVEILYNPYQGLKHQAGPG</sequence>
<dbReference type="HOGENOM" id="CLU_2698248_0_0_3"/>
<evidence type="ECO:0000313" key="2">
    <source>
        <dbReference type="Proteomes" id="UP000003835"/>
    </source>
</evidence>
<accession>B4VST1</accession>